<evidence type="ECO:0000259" key="1">
    <source>
        <dbReference type="Pfam" id="PF01370"/>
    </source>
</evidence>
<dbReference type="AlphaFoldDB" id="A0A917Q2S2"/>
<sequence length="321" mass="34621">MSPVRICVTGGQGFIGSALVTALARQQTELILPTRRADKNSVQKSGYFEIESIDSSTDWAPALKGCRTVVHLAGLAHIFGGTSDRLREFRTVNTLGTLRLAEQAIAAGVKRFVFISSIGVNGAFTKDAPFNEETLPSPHADYALSKLEAEQGLEVLVRGTGMDLVIIRPPLVYAGHAPGNFARLLKLVHRGLPLPLASVKNQRSMIALDNLVDLIVCCIEHPAAADQVFLVSDGTDVSTRQIVELLSIGMEQRPTLFPFPDVLMRQGAKLLGREGMYTQLCGSLVVDSSKARSILGWSPVIDTKAALTKAGRDYARTVASR</sequence>
<proteinExistence type="predicted"/>
<dbReference type="EMBL" id="BMPO01000014">
    <property type="protein sequence ID" value="GGK10628.1"/>
    <property type="molecule type" value="Genomic_DNA"/>
</dbReference>
<dbReference type="PANTHER" id="PTHR48079">
    <property type="entry name" value="PROTEIN YEEZ"/>
    <property type="match status" value="1"/>
</dbReference>
<accession>A0A917Q2S2</accession>
<gene>
    <name evidence="2" type="primary">wbpK</name>
    <name evidence="2" type="ORF">GCM10009304_40800</name>
</gene>
<feature type="domain" description="NAD-dependent epimerase/dehydratase" evidence="1">
    <location>
        <begin position="6"/>
        <end position="227"/>
    </location>
</feature>
<dbReference type="Pfam" id="PF01370">
    <property type="entry name" value="Epimerase"/>
    <property type="match status" value="1"/>
</dbReference>
<dbReference type="InterPro" id="IPR051783">
    <property type="entry name" value="NAD(P)-dependent_oxidoreduct"/>
</dbReference>
<dbReference type="Proteomes" id="UP000635983">
    <property type="component" value="Unassembled WGS sequence"/>
</dbReference>
<dbReference type="InterPro" id="IPR001509">
    <property type="entry name" value="Epimerase_deHydtase"/>
</dbReference>
<dbReference type="InterPro" id="IPR036291">
    <property type="entry name" value="NAD(P)-bd_dom_sf"/>
</dbReference>
<dbReference type="PANTHER" id="PTHR48079:SF6">
    <property type="entry name" value="NAD(P)-BINDING DOMAIN-CONTAINING PROTEIN-RELATED"/>
    <property type="match status" value="1"/>
</dbReference>
<dbReference type="SUPFAM" id="SSF51735">
    <property type="entry name" value="NAD(P)-binding Rossmann-fold domains"/>
    <property type="match status" value="1"/>
</dbReference>
<comment type="caution">
    <text evidence="2">The sequence shown here is derived from an EMBL/GenBank/DDBJ whole genome shotgun (WGS) entry which is preliminary data.</text>
</comment>
<evidence type="ECO:0000313" key="3">
    <source>
        <dbReference type="Proteomes" id="UP000635983"/>
    </source>
</evidence>
<organism evidence="2 3">
    <name type="scientific">Pseudomonas matsuisoli</name>
    <dbReference type="NCBI Taxonomy" id="1515666"/>
    <lineage>
        <taxon>Bacteria</taxon>
        <taxon>Pseudomonadati</taxon>
        <taxon>Pseudomonadota</taxon>
        <taxon>Gammaproteobacteria</taxon>
        <taxon>Pseudomonadales</taxon>
        <taxon>Pseudomonadaceae</taxon>
        <taxon>Pseudomonas</taxon>
    </lineage>
</organism>
<name>A0A917Q2S2_9PSED</name>
<dbReference type="RefSeq" id="WP_188986123.1">
    <property type="nucleotide sequence ID" value="NZ_BMPO01000014.1"/>
</dbReference>
<keyword evidence="3" id="KW-1185">Reference proteome</keyword>
<dbReference type="Gene3D" id="3.40.50.720">
    <property type="entry name" value="NAD(P)-binding Rossmann-like Domain"/>
    <property type="match status" value="1"/>
</dbReference>
<dbReference type="GO" id="GO:0004029">
    <property type="term" value="F:aldehyde dehydrogenase (NAD+) activity"/>
    <property type="evidence" value="ECO:0007669"/>
    <property type="project" value="TreeGrafter"/>
</dbReference>
<dbReference type="GO" id="GO:0005737">
    <property type="term" value="C:cytoplasm"/>
    <property type="evidence" value="ECO:0007669"/>
    <property type="project" value="TreeGrafter"/>
</dbReference>
<protein>
    <submittedName>
        <fullName evidence="2">NAD-dependent epimerase</fullName>
    </submittedName>
</protein>
<reference evidence="2" key="1">
    <citation type="journal article" date="2014" name="Int. J. Syst. Evol. Microbiol.">
        <title>Complete genome sequence of Corynebacterium casei LMG S-19264T (=DSM 44701T), isolated from a smear-ripened cheese.</title>
        <authorList>
            <consortium name="US DOE Joint Genome Institute (JGI-PGF)"/>
            <person name="Walter F."/>
            <person name="Albersmeier A."/>
            <person name="Kalinowski J."/>
            <person name="Ruckert C."/>
        </authorList>
    </citation>
    <scope>NUCLEOTIDE SEQUENCE</scope>
    <source>
        <strain evidence="2">JCM 30078</strain>
    </source>
</reference>
<reference evidence="2" key="2">
    <citation type="submission" date="2020-09" db="EMBL/GenBank/DDBJ databases">
        <authorList>
            <person name="Sun Q."/>
            <person name="Ohkuma M."/>
        </authorList>
    </citation>
    <scope>NUCLEOTIDE SEQUENCE</scope>
    <source>
        <strain evidence="2">JCM 30078</strain>
    </source>
</reference>
<evidence type="ECO:0000313" key="2">
    <source>
        <dbReference type="EMBL" id="GGK10628.1"/>
    </source>
</evidence>